<dbReference type="SUPFAM" id="SSF49785">
    <property type="entry name" value="Galactose-binding domain-like"/>
    <property type="match status" value="1"/>
</dbReference>
<dbReference type="EMBL" id="SWFS01000431">
    <property type="protein sequence ID" value="KAA8904302.1"/>
    <property type="molecule type" value="Genomic_DNA"/>
</dbReference>
<gene>
    <name evidence="7" type="ORF">TRICI_005528</name>
</gene>
<comment type="caution">
    <text evidence="7">The sequence shown here is derived from an EMBL/GenBank/DDBJ whole genome shotgun (WGS) entry which is preliminary data.</text>
</comment>
<accession>A0A642UYM1</accession>
<dbReference type="Proteomes" id="UP000761534">
    <property type="component" value="Unassembled WGS sequence"/>
</dbReference>
<dbReference type="OrthoDB" id="42561at2759"/>
<dbReference type="InterPro" id="IPR039131">
    <property type="entry name" value="NDUFAF1"/>
</dbReference>
<dbReference type="VEuPathDB" id="FungiDB:TRICI_005528"/>
<dbReference type="GO" id="GO:0006120">
    <property type="term" value="P:mitochondrial electron transport, NADH to ubiquinone"/>
    <property type="evidence" value="ECO:0007669"/>
    <property type="project" value="TreeGrafter"/>
</dbReference>
<dbReference type="GO" id="GO:0010257">
    <property type="term" value="P:NADH dehydrogenase complex assembly"/>
    <property type="evidence" value="ECO:0007669"/>
    <property type="project" value="TreeGrafter"/>
</dbReference>
<reference evidence="7" key="1">
    <citation type="journal article" date="2019" name="G3 (Bethesda)">
        <title>Genome Assemblies of Two Rare Opportunistic Yeast Pathogens: Diutina rugosa (syn. Candida rugosa) and Trichomonascus ciferrii (syn. Candida ciferrii).</title>
        <authorList>
            <person name="Mixao V."/>
            <person name="Saus E."/>
            <person name="Hansen A.P."/>
            <person name="Lass-Florl C."/>
            <person name="Gabaldon T."/>
        </authorList>
    </citation>
    <scope>NUCLEOTIDE SEQUENCE</scope>
    <source>
        <strain evidence="7">CBS 4856</strain>
    </source>
</reference>
<evidence type="ECO:0000256" key="5">
    <source>
        <dbReference type="SAM" id="MobiDB-lite"/>
    </source>
</evidence>
<name>A0A642UYM1_9ASCO</name>
<evidence type="ECO:0000313" key="8">
    <source>
        <dbReference type="Proteomes" id="UP000761534"/>
    </source>
</evidence>
<organism evidence="7 8">
    <name type="scientific">Trichomonascus ciferrii</name>
    <dbReference type="NCBI Taxonomy" id="44093"/>
    <lineage>
        <taxon>Eukaryota</taxon>
        <taxon>Fungi</taxon>
        <taxon>Dikarya</taxon>
        <taxon>Ascomycota</taxon>
        <taxon>Saccharomycotina</taxon>
        <taxon>Dipodascomycetes</taxon>
        <taxon>Dipodascales</taxon>
        <taxon>Trichomonascaceae</taxon>
        <taxon>Trichomonascus</taxon>
        <taxon>Trichomonascus ciferrii complex</taxon>
    </lineage>
</organism>
<keyword evidence="4" id="KW-0143">Chaperone</keyword>
<sequence length="255" mass="29204">MSFLKFLQRSGLVASLPPTEQMVVNFRQMHSPMEALLVRSDQELGGYSTAHLDLISSHSNKPSEGDKAAVAVQADGTPEQFGRFHGNLNLDLPPSRPDVVQSGYAMFRTRDMKPTWRNPLQSEFWNWERCDKLMLRVRGDRRKYFVNIQAESPLITDLYQHRLFLKTPGQWETVLIPLSDFILTNWGVIQHQQEMDLQHIRTIGIGLIDKQYGPFSLDIDWIKVISSDLISKEMLNDQNSPPANQTPGKRLSIDD</sequence>
<dbReference type="GO" id="GO:0005739">
    <property type="term" value="C:mitochondrion"/>
    <property type="evidence" value="ECO:0007669"/>
    <property type="project" value="UniProtKB-SubCell"/>
</dbReference>
<protein>
    <recommendedName>
        <fullName evidence="6">NADH:ubiquinone oxidoreductase intermediate-associated protein 30 domain-containing protein</fullName>
    </recommendedName>
</protein>
<dbReference type="GO" id="GO:0051082">
    <property type="term" value="F:unfolded protein binding"/>
    <property type="evidence" value="ECO:0007669"/>
    <property type="project" value="TreeGrafter"/>
</dbReference>
<evidence type="ECO:0000313" key="7">
    <source>
        <dbReference type="EMBL" id="KAA8904302.1"/>
    </source>
</evidence>
<dbReference type="AlphaFoldDB" id="A0A642UYM1"/>
<dbReference type="PANTHER" id="PTHR13194:SF18">
    <property type="entry name" value="COMPLEX I INTERMEDIATE-ASSOCIATED PROTEIN 30, MITOCHONDRIAL"/>
    <property type="match status" value="1"/>
</dbReference>
<dbReference type="PANTHER" id="PTHR13194">
    <property type="entry name" value="COMPLEX I INTERMEDIATE-ASSOCIATED PROTEIN 30"/>
    <property type="match status" value="1"/>
</dbReference>
<evidence type="ECO:0000256" key="2">
    <source>
        <dbReference type="ARBA" id="ARBA00007884"/>
    </source>
</evidence>
<comment type="similarity">
    <text evidence="2">Belongs to the CIA30 family.</text>
</comment>
<dbReference type="InterPro" id="IPR008979">
    <property type="entry name" value="Galactose-bd-like_sf"/>
</dbReference>
<evidence type="ECO:0000256" key="1">
    <source>
        <dbReference type="ARBA" id="ARBA00004173"/>
    </source>
</evidence>
<evidence type="ECO:0000259" key="6">
    <source>
        <dbReference type="Pfam" id="PF08547"/>
    </source>
</evidence>
<feature type="compositionally biased region" description="Polar residues" evidence="5">
    <location>
        <begin position="236"/>
        <end position="247"/>
    </location>
</feature>
<feature type="region of interest" description="Disordered" evidence="5">
    <location>
        <begin position="235"/>
        <end position="255"/>
    </location>
</feature>
<keyword evidence="3" id="KW-0496">Mitochondrion</keyword>
<dbReference type="InterPro" id="IPR013857">
    <property type="entry name" value="NADH-UbQ_OxRdtase-assoc_prot30"/>
</dbReference>
<evidence type="ECO:0000256" key="3">
    <source>
        <dbReference type="ARBA" id="ARBA00023128"/>
    </source>
</evidence>
<evidence type="ECO:0000256" key="4">
    <source>
        <dbReference type="ARBA" id="ARBA00023186"/>
    </source>
</evidence>
<keyword evidence="8" id="KW-1185">Reference proteome</keyword>
<feature type="domain" description="NADH:ubiquinone oxidoreductase intermediate-associated protein 30" evidence="6">
    <location>
        <begin position="25"/>
        <end position="219"/>
    </location>
</feature>
<comment type="subcellular location">
    <subcellularLocation>
        <location evidence="1">Mitochondrion</location>
    </subcellularLocation>
</comment>
<proteinExistence type="inferred from homology"/>
<dbReference type="Pfam" id="PF08547">
    <property type="entry name" value="CIA30"/>
    <property type="match status" value="1"/>
</dbReference>